<feature type="domain" description="Peptidase M16 N-terminal" evidence="15">
    <location>
        <begin position="4"/>
        <end position="131"/>
    </location>
</feature>
<keyword evidence="7" id="KW-0479">Metal-binding</keyword>
<dbReference type="Pfam" id="PF22456">
    <property type="entry name" value="PqqF-like_C_4"/>
    <property type="match status" value="1"/>
</dbReference>
<comment type="caution">
    <text evidence="19">The sequence shown here is derived from an EMBL/GenBank/DDBJ whole genome shotgun (WGS) entry which is preliminary data.</text>
</comment>
<dbReference type="InterPro" id="IPR050626">
    <property type="entry name" value="Peptidase_M16"/>
</dbReference>
<evidence type="ECO:0000256" key="12">
    <source>
        <dbReference type="ARBA" id="ARBA00031184"/>
    </source>
</evidence>
<evidence type="ECO:0000256" key="13">
    <source>
        <dbReference type="ARBA" id="ARBA00033450"/>
    </source>
</evidence>
<dbReference type="InterPro" id="IPR011249">
    <property type="entry name" value="Metalloenz_LuxS/M16"/>
</dbReference>
<evidence type="ECO:0000256" key="14">
    <source>
        <dbReference type="RuleBase" id="RU004447"/>
    </source>
</evidence>
<dbReference type="PROSITE" id="PS00143">
    <property type="entry name" value="INSULINASE"/>
    <property type="match status" value="1"/>
</dbReference>
<gene>
    <name evidence="19" type="ORF">GCM10007391_03200</name>
</gene>
<reference evidence="19" key="1">
    <citation type="journal article" date="2014" name="Int. J. Syst. Evol. Microbiol.">
        <title>Complete genome sequence of Corynebacterium casei LMG S-19264T (=DSM 44701T), isolated from a smear-ripened cheese.</title>
        <authorList>
            <consortium name="US DOE Joint Genome Institute (JGI-PGF)"/>
            <person name="Walter F."/>
            <person name="Albersmeier A."/>
            <person name="Kalinowski J."/>
            <person name="Ruckert C."/>
        </authorList>
    </citation>
    <scope>NUCLEOTIDE SEQUENCE</scope>
    <source>
        <strain evidence="19">KCTC 22164</strain>
    </source>
</reference>
<dbReference type="GO" id="GO:0005737">
    <property type="term" value="C:cytoplasm"/>
    <property type="evidence" value="ECO:0007669"/>
    <property type="project" value="UniProtKB-ARBA"/>
</dbReference>
<dbReference type="EC" id="3.4.24.55" evidence="4"/>
<evidence type="ECO:0000256" key="5">
    <source>
        <dbReference type="ARBA" id="ARBA00017565"/>
    </source>
</evidence>
<evidence type="ECO:0000256" key="7">
    <source>
        <dbReference type="ARBA" id="ARBA00022723"/>
    </source>
</evidence>
<feature type="domain" description="Peptidase M16 middle/third" evidence="17">
    <location>
        <begin position="344"/>
        <end position="620"/>
    </location>
</feature>
<keyword evidence="20" id="KW-1185">Reference proteome</keyword>
<dbReference type="EMBL" id="BMXP01000001">
    <property type="protein sequence ID" value="GGW74569.1"/>
    <property type="molecule type" value="Genomic_DNA"/>
</dbReference>
<comment type="function">
    <text evidence="2">Endopeptidase that degrades small peptides of less than 7 kDa, such as glucagon and insulin.</text>
</comment>
<dbReference type="Proteomes" id="UP000631300">
    <property type="component" value="Unassembled WGS sequence"/>
</dbReference>
<evidence type="ECO:0000256" key="9">
    <source>
        <dbReference type="ARBA" id="ARBA00022833"/>
    </source>
</evidence>
<dbReference type="GO" id="GO:0046872">
    <property type="term" value="F:metal ion binding"/>
    <property type="evidence" value="ECO:0007669"/>
    <property type="project" value="UniProtKB-KW"/>
</dbReference>
<dbReference type="Pfam" id="PF00675">
    <property type="entry name" value="Peptidase_M16"/>
    <property type="match status" value="1"/>
</dbReference>
<dbReference type="SUPFAM" id="SSF63411">
    <property type="entry name" value="LuxS/MPP-like metallohydrolase"/>
    <property type="match status" value="4"/>
</dbReference>
<evidence type="ECO:0000259" key="15">
    <source>
        <dbReference type="Pfam" id="PF00675"/>
    </source>
</evidence>
<dbReference type="PANTHER" id="PTHR43690:SF18">
    <property type="entry name" value="INSULIN-DEGRADING ENZYME-RELATED"/>
    <property type="match status" value="1"/>
</dbReference>
<dbReference type="InterPro" id="IPR011765">
    <property type="entry name" value="Pept_M16_N"/>
</dbReference>
<evidence type="ECO:0000259" key="17">
    <source>
        <dbReference type="Pfam" id="PF16187"/>
    </source>
</evidence>
<evidence type="ECO:0000259" key="18">
    <source>
        <dbReference type="Pfam" id="PF22456"/>
    </source>
</evidence>
<dbReference type="Pfam" id="PF16187">
    <property type="entry name" value="Peptidase_M16_M"/>
    <property type="match status" value="1"/>
</dbReference>
<keyword evidence="10" id="KW-0482">Metalloprotease</keyword>
<organism evidence="19 20">
    <name type="scientific">Alteromonas halophila</name>
    <dbReference type="NCBI Taxonomy" id="516698"/>
    <lineage>
        <taxon>Bacteria</taxon>
        <taxon>Pseudomonadati</taxon>
        <taxon>Pseudomonadota</taxon>
        <taxon>Gammaproteobacteria</taxon>
        <taxon>Alteromonadales</taxon>
        <taxon>Alteromonadaceae</taxon>
        <taxon>Alteromonas/Salinimonas group</taxon>
        <taxon>Alteromonas</taxon>
    </lineage>
</organism>
<dbReference type="AlphaFoldDB" id="A0A918JCF6"/>
<evidence type="ECO:0000256" key="1">
    <source>
        <dbReference type="ARBA" id="ARBA00001947"/>
    </source>
</evidence>
<accession>A0A918JCF6</accession>
<evidence type="ECO:0000256" key="8">
    <source>
        <dbReference type="ARBA" id="ARBA00022801"/>
    </source>
</evidence>
<dbReference type="PANTHER" id="PTHR43690">
    <property type="entry name" value="NARDILYSIN"/>
    <property type="match status" value="1"/>
</dbReference>
<evidence type="ECO:0000256" key="3">
    <source>
        <dbReference type="ARBA" id="ARBA00007261"/>
    </source>
</evidence>
<evidence type="ECO:0000256" key="11">
    <source>
        <dbReference type="ARBA" id="ARBA00029597"/>
    </source>
</evidence>
<dbReference type="InterPro" id="IPR007863">
    <property type="entry name" value="Peptidase_M16_C"/>
</dbReference>
<keyword evidence="8" id="KW-0378">Hydrolase</keyword>
<dbReference type="GO" id="GO:0006508">
    <property type="term" value="P:proteolysis"/>
    <property type="evidence" value="ECO:0007669"/>
    <property type="project" value="UniProtKB-KW"/>
</dbReference>
<dbReference type="Gene3D" id="3.30.830.10">
    <property type="entry name" value="Metalloenzyme, LuxS/M16 peptidase-like"/>
    <property type="match status" value="4"/>
</dbReference>
<dbReference type="InterPro" id="IPR032632">
    <property type="entry name" value="Peptidase_M16_M"/>
</dbReference>
<evidence type="ECO:0000256" key="10">
    <source>
        <dbReference type="ARBA" id="ARBA00023049"/>
    </source>
</evidence>
<dbReference type="Pfam" id="PF05193">
    <property type="entry name" value="Peptidase_M16_C"/>
    <property type="match status" value="1"/>
</dbReference>
<dbReference type="InterPro" id="IPR001431">
    <property type="entry name" value="Pept_M16_Zn_BS"/>
</dbReference>
<feature type="domain" description="Coenzyme PQQ synthesis protein F-like C-terminal lobe" evidence="18">
    <location>
        <begin position="720"/>
        <end position="818"/>
    </location>
</feature>
<evidence type="ECO:0000259" key="16">
    <source>
        <dbReference type="Pfam" id="PF05193"/>
    </source>
</evidence>
<evidence type="ECO:0000256" key="4">
    <source>
        <dbReference type="ARBA" id="ARBA00012449"/>
    </source>
</evidence>
<sequence>MACQQNSLPACFVSLSLRAGHFYDPNDCQGLAHLLEHMVFMGSRHLPKPNALNDFIERFGGNLNAWTGTEYANFHYSCERHALEQTLPAFADALRQPLLNIDAIQNEVRSIDAEFKFKRKDDLRRLYQIHKETCNPAHPFSKFSVGNQETFTRHSADKLRTLLKDFHSQYYCARNMCLCIATPLPVSELSNLLEQSFGGFAPGELAPADWPLLYTPDQLGIEIAINPLQQARRLIVTFALPGLHNEFKTKPLNYISHLLGDEGEGSLLAYLKERGWASNLIAGSGIEGDAFKDFNISFQLTKQGLKDREQVLNALFSYLELVKQSVDTPWRFHEKAQLAALANQYDENIKPLTLVCDYAQYLFMYSAEEISQFRSLVDSFDATLINNAMRYFTPDNMRVKVIAPEVATSQTCRFYEAKYQVNPLDDALLEQLRTPQRIDGLALPPPNPYLGGDYQLTLPESGQDTPHCITDKPGKQIWFAQDQQFHSPKGDIYLSFDVPAFSDNLHNVAAKRIWLGTLNDYLQAKYYRAEIAGLHYRIYGHQCGLTLHTRGFTNQQCLLAEQLLSAIMSFTPDQATFEHHKAMQRQNLQNTLLNKPTNRLFSRLSVLIQRNTQAPVELIDALCEVSYASMSTTMAHALDSYYIEGLMHGNWSASQANSFADTVDKACADANGQPLSRAVSRLPVGAPLYHEVPCEHDDASVVLYLQAPSANLQDTAMCMLLEQMLAAPFFNVLRTEKQLGYIVGTGYVPHNQHPGIAFYVQSPNQSPSTLLSAITSFLFQQLGEIEFYRHYWPTIQQNLLKQLQEHDLSLSMKSQRLWVSLGIKDRGFNRNAQLAAMVSQLTFEDIQSYAHSLAERSLFGELVLFSRGRFAGIDVPEDRSVNSISSFKQRISYFR</sequence>
<keyword evidence="9" id="KW-0862">Zinc</keyword>
<comment type="cofactor">
    <cofactor evidence="1">
        <name>Zn(2+)</name>
        <dbReference type="ChEBI" id="CHEBI:29105"/>
    </cofactor>
</comment>
<name>A0A918JCF6_9ALTE</name>
<evidence type="ECO:0000256" key="6">
    <source>
        <dbReference type="ARBA" id="ARBA00022670"/>
    </source>
</evidence>
<protein>
    <recommendedName>
        <fullName evidence="5">Protease 3</fullName>
        <ecNumber evidence="4">3.4.24.55</ecNumber>
    </recommendedName>
    <alternativeName>
        <fullName evidence="13">Pitrilysin</fullName>
    </alternativeName>
    <alternativeName>
        <fullName evidence="12">Protease III</fullName>
    </alternativeName>
    <alternativeName>
        <fullName evidence="11">Protease pi</fullName>
    </alternativeName>
</protein>
<proteinExistence type="inferred from homology"/>
<evidence type="ECO:0000313" key="19">
    <source>
        <dbReference type="EMBL" id="GGW74569.1"/>
    </source>
</evidence>
<evidence type="ECO:0000313" key="20">
    <source>
        <dbReference type="Proteomes" id="UP000631300"/>
    </source>
</evidence>
<dbReference type="InterPro" id="IPR054734">
    <property type="entry name" value="PqqF-like_C_4"/>
</dbReference>
<keyword evidence="6" id="KW-0645">Protease</keyword>
<evidence type="ECO:0000256" key="2">
    <source>
        <dbReference type="ARBA" id="ARBA00002184"/>
    </source>
</evidence>
<dbReference type="GO" id="GO:0004222">
    <property type="term" value="F:metalloendopeptidase activity"/>
    <property type="evidence" value="ECO:0007669"/>
    <property type="project" value="UniProtKB-EC"/>
</dbReference>
<dbReference type="FunFam" id="3.30.830.10:FF:000005">
    <property type="entry name" value="nardilysin isoform X1"/>
    <property type="match status" value="1"/>
</dbReference>
<reference evidence="19" key="2">
    <citation type="submission" date="2020-09" db="EMBL/GenBank/DDBJ databases">
        <authorList>
            <person name="Sun Q."/>
            <person name="Kim S."/>
        </authorList>
    </citation>
    <scope>NUCLEOTIDE SEQUENCE</scope>
    <source>
        <strain evidence="19">KCTC 22164</strain>
    </source>
</reference>
<comment type="similarity">
    <text evidence="3 14">Belongs to the peptidase M16 family.</text>
</comment>
<feature type="domain" description="Peptidase M16 C-terminal" evidence="16">
    <location>
        <begin position="161"/>
        <end position="326"/>
    </location>
</feature>